<feature type="chain" id="PRO_5036815789" description="Ice-binding protein C-terminal domain-containing protein" evidence="2">
    <location>
        <begin position="23"/>
        <end position="210"/>
    </location>
</feature>
<keyword evidence="1" id="KW-0472">Membrane</keyword>
<dbReference type="AlphaFoldDB" id="A0A916TD45"/>
<gene>
    <name evidence="4" type="ORF">GCM10011380_32820</name>
</gene>
<protein>
    <recommendedName>
        <fullName evidence="3">Ice-binding protein C-terminal domain-containing protein</fullName>
    </recommendedName>
</protein>
<evidence type="ECO:0000313" key="4">
    <source>
        <dbReference type="EMBL" id="GGB40787.1"/>
    </source>
</evidence>
<dbReference type="InterPro" id="IPR013424">
    <property type="entry name" value="Ice-binding_C"/>
</dbReference>
<name>A0A916TD45_9SPHN</name>
<reference evidence="4" key="1">
    <citation type="journal article" date="2014" name="Int. J. Syst. Evol. Microbiol.">
        <title>Complete genome sequence of Corynebacterium casei LMG S-19264T (=DSM 44701T), isolated from a smear-ripened cheese.</title>
        <authorList>
            <consortium name="US DOE Joint Genome Institute (JGI-PGF)"/>
            <person name="Walter F."/>
            <person name="Albersmeier A."/>
            <person name="Kalinowski J."/>
            <person name="Ruckert C."/>
        </authorList>
    </citation>
    <scope>NUCLEOTIDE SEQUENCE</scope>
    <source>
        <strain evidence="4">CGMCC 1.15330</strain>
    </source>
</reference>
<dbReference type="EMBL" id="BMIH01000005">
    <property type="protein sequence ID" value="GGB40787.1"/>
    <property type="molecule type" value="Genomic_DNA"/>
</dbReference>
<dbReference type="Proteomes" id="UP000623067">
    <property type="component" value="Unassembled WGS sequence"/>
</dbReference>
<dbReference type="NCBIfam" id="NF035944">
    <property type="entry name" value="PEPxxWA-CTERM"/>
    <property type="match status" value="1"/>
</dbReference>
<sequence>MRKTYLALCATASVFAATAASATVTPTLGGASGNYLTLNSSGLSNGGTQVATLTGGTVYTSDQPFADIPKGGIAGGTFLAAGPLAGQPATLTFLQAVSNLGFLWGSPDTYNILTLVTNQRTITYTAQSLGFTTTDGNQNVSQYVNFAASAGETINSVSFTNNPAFDAFETANFAVTAVPEPATWALMFVGFGMVAGAARYRRRSVTSVYA</sequence>
<accession>A0A916TD45</accession>
<feature type="signal peptide" evidence="2">
    <location>
        <begin position="1"/>
        <end position="22"/>
    </location>
</feature>
<keyword evidence="2" id="KW-0732">Signal</keyword>
<proteinExistence type="predicted"/>
<dbReference type="RefSeq" id="WP_188660415.1">
    <property type="nucleotide sequence ID" value="NZ_BMIH01000005.1"/>
</dbReference>
<keyword evidence="1" id="KW-1133">Transmembrane helix</keyword>
<feature type="domain" description="Ice-binding protein C-terminal" evidence="3">
    <location>
        <begin position="177"/>
        <end position="202"/>
    </location>
</feature>
<comment type="caution">
    <text evidence="4">The sequence shown here is derived from an EMBL/GenBank/DDBJ whole genome shotgun (WGS) entry which is preliminary data.</text>
</comment>
<evidence type="ECO:0000259" key="3">
    <source>
        <dbReference type="Pfam" id="PF07589"/>
    </source>
</evidence>
<feature type="transmembrane region" description="Helical" evidence="1">
    <location>
        <begin position="182"/>
        <end position="200"/>
    </location>
</feature>
<reference evidence="4" key="2">
    <citation type="submission" date="2020-09" db="EMBL/GenBank/DDBJ databases">
        <authorList>
            <person name="Sun Q."/>
            <person name="Zhou Y."/>
        </authorList>
    </citation>
    <scope>NUCLEOTIDE SEQUENCE</scope>
    <source>
        <strain evidence="4">CGMCC 1.15330</strain>
    </source>
</reference>
<dbReference type="NCBIfam" id="TIGR02595">
    <property type="entry name" value="PEP_CTERM"/>
    <property type="match status" value="1"/>
</dbReference>
<evidence type="ECO:0000313" key="5">
    <source>
        <dbReference type="Proteomes" id="UP000623067"/>
    </source>
</evidence>
<dbReference type="Pfam" id="PF07589">
    <property type="entry name" value="PEP-CTERM"/>
    <property type="match status" value="1"/>
</dbReference>
<evidence type="ECO:0000256" key="2">
    <source>
        <dbReference type="SAM" id="SignalP"/>
    </source>
</evidence>
<evidence type="ECO:0000256" key="1">
    <source>
        <dbReference type="SAM" id="Phobius"/>
    </source>
</evidence>
<organism evidence="4 5">
    <name type="scientific">Sphingomonas metalli</name>
    <dbReference type="NCBI Taxonomy" id="1779358"/>
    <lineage>
        <taxon>Bacteria</taxon>
        <taxon>Pseudomonadati</taxon>
        <taxon>Pseudomonadota</taxon>
        <taxon>Alphaproteobacteria</taxon>
        <taxon>Sphingomonadales</taxon>
        <taxon>Sphingomonadaceae</taxon>
        <taxon>Sphingomonas</taxon>
    </lineage>
</organism>
<keyword evidence="5" id="KW-1185">Reference proteome</keyword>
<keyword evidence="1" id="KW-0812">Transmembrane</keyword>